<gene>
    <name evidence="2" type="ORF">KUL25_21635</name>
</gene>
<feature type="domain" description="AAA" evidence="1">
    <location>
        <begin position="131"/>
        <end position="321"/>
    </location>
</feature>
<dbReference type="EMBL" id="JAIMBW010000002">
    <property type="protein sequence ID" value="MBY4895372.1"/>
    <property type="molecule type" value="Genomic_DNA"/>
</dbReference>
<dbReference type="PANTHER" id="PTHR13696">
    <property type="entry name" value="P-LOOP CONTAINING NUCLEOSIDE TRIPHOSPHATE HYDROLASE"/>
    <property type="match status" value="1"/>
</dbReference>
<organism evidence="2">
    <name type="scientific">Gymnodinialimonas phycosphaerae</name>
    <dbReference type="NCBI Taxonomy" id="2841589"/>
    <lineage>
        <taxon>Bacteria</taxon>
        <taxon>Pseudomonadati</taxon>
        <taxon>Pseudomonadota</taxon>
        <taxon>Alphaproteobacteria</taxon>
        <taxon>Rhodobacterales</taxon>
        <taxon>Paracoccaceae</taxon>
        <taxon>Gymnodinialimonas</taxon>
    </lineage>
</organism>
<dbReference type="Proteomes" id="UP000693972">
    <property type="component" value="Unassembled WGS sequence"/>
</dbReference>
<dbReference type="AlphaFoldDB" id="A0A975TZC5"/>
<dbReference type="Pfam" id="PF13614">
    <property type="entry name" value="AAA_31"/>
    <property type="match status" value="1"/>
</dbReference>
<dbReference type="PANTHER" id="PTHR13696:SF52">
    <property type="entry name" value="PARA FAMILY PROTEIN CT_582"/>
    <property type="match status" value="1"/>
</dbReference>
<dbReference type="InterPro" id="IPR050678">
    <property type="entry name" value="DNA_Partitioning_ATPase"/>
</dbReference>
<reference evidence="2 3" key="1">
    <citation type="submission" date="2021-07" db="EMBL/GenBank/DDBJ databases">
        <title>Karlodiniumbacter phycospheric gen. nov., sp. nov., a phycosphere bacterium isolated from karlodinium veneficum.</title>
        <authorList>
            <person name="Peng Y."/>
            <person name="Jiang L."/>
            <person name="Lee J."/>
        </authorList>
    </citation>
    <scope>NUCLEOTIDE SEQUENCE</scope>
    <source>
        <strain evidence="2 3">N5</strain>
    </source>
</reference>
<keyword evidence="3" id="KW-1185">Reference proteome</keyword>
<dbReference type="InterPro" id="IPR027417">
    <property type="entry name" value="P-loop_NTPase"/>
</dbReference>
<dbReference type="InterPro" id="IPR025669">
    <property type="entry name" value="AAA_dom"/>
</dbReference>
<dbReference type="RefSeq" id="WP_257894935.1">
    <property type="nucleotide sequence ID" value="NZ_JAIMBW010000002.1"/>
</dbReference>
<dbReference type="Gene3D" id="3.40.50.300">
    <property type="entry name" value="P-loop containing nucleotide triphosphate hydrolases"/>
    <property type="match status" value="1"/>
</dbReference>
<evidence type="ECO:0000259" key="1">
    <source>
        <dbReference type="Pfam" id="PF13614"/>
    </source>
</evidence>
<dbReference type="EMBL" id="CP078074">
    <property type="protein sequence ID" value="QXL90175.1"/>
    <property type="molecule type" value="Genomic_DNA"/>
</dbReference>
<evidence type="ECO:0000313" key="3">
    <source>
        <dbReference type="Proteomes" id="UP000693972"/>
    </source>
</evidence>
<accession>A0A975TZC5</accession>
<name>A0A975TZC5_9RHOB</name>
<evidence type="ECO:0000313" key="2">
    <source>
        <dbReference type="EMBL" id="QXL90175.1"/>
    </source>
</evidence>
<dbReference type="SUPFAM" id="SSF52540">
    <property type="entry name" value="P-loop containing nucleoside triphosphate hydrolases"/>
    <property type="match status" value="1"/>
</dbReference>
<sequence length="460" mass="50829">MSSLPPYFNISPEKALDDLGDPKGTADFSALADACAKGRADLSSRGLDETGTRTLRLFSTWEITKYLIPVAPAHFRRVLRQNPNLPQGTSETEGGAKWFTLDDVLRLRAHFGAEGSKAKEYLPYRPKGLPAKIVAVANFKGGVGKTSTAAHLAMSAALDGYKVLVVDLDSQGSMTSIFGGKVEDEWGTVFPLLARHYAQALRAENQRRMDRGEAPQPLDETLSEAVDMTAQDVIRSTHWPNIDLIGAQLNLYWSEFQIPVWRMATRGWKLWEALSGSLEADGVLDDYDIVFVDTPPALGYLTINGLAAADILLVPFGASFLEFDSTGRFFDMLHATFASIEEGENMAARALGRDEMRFEWDAVRAVLTRYDGSQQAEMAALISAHMGEVLSPHRQDFTALIGQAGEQVHGIYEADYRDFNRETYARGRATFDETYAGFKKLLLGIWRREELDAAAEQAAE</sequence>
<dbReference type="CDD" id="cd02042">
    <property type="entry name" value="ParAB_family"/>
    <property type="match status" value="1"/>
</dbReference>
<proteinExistence type="predicted"/>
<protein>
    <submittedName>
        <fullName evidence="2">AAA family ATPase</fullName>
    </submittedName>
</protein>